<evidence type="ECO:0000256" key="14">
    <source>
        <dbReference type="SAM" id="MobiDB-lite"/>
    </source>
</evidence>
<keyword evidence="7 13" id="KW-0812">Transmembrane</keyword>
<feature type="transmembrane region" description="Helical" evidence="13">
    <location>
        <begin position="475"/>
        <end position="499"/>
    </location>
</feature>
<reference evidence="15" key="2">
    <citation type="submission" date="2021-01" db="EMBL/GenBank/DDBJ databases">
        <authorList>
            <person name="Mieszkin S."/>
            <person name="Pouder E."/>
            <person name="Alain K."/>
        </authorList>
    </citation>
    <scope>NUCLEOTIDE SEQUENCE</scope>
    <source>
        <strain evidence="15">HW T2.11</strain>
    </source>
</reference>
<evidence type="ECO:0000256" key="6">
    <source>
        <dbReference type="ARBA" id="ARBA00022617"/>
    </source>
</evidence>
<feature type="transmembrane region" description="Helical" evidence="13">
    <location>
        <begin position="129"/>
        <end position="152"/>
    </location>
</feature>
<evidence type="ECO:0000313" key="15">
    <source>
        <dbReference type="EMBL" id="MCB8875083.1"/>
    </source>
</evidence>
<evidence type="ECO:0000256" key="11">
    <source>
        <dbReference type="ARBA" id="ARBA00023004"/>
    </source>
</evidence>
<dbReference type="PANTHER" id="PTHR30365">
    <property type="entry name" value="CYTOCHROME D UBIQUINOL OXIDASE"/>
    <property type="match status" value="1"/>
</dbReference>
<feature type="transmembrane region" description="Helical" evidence="13">
    <location>
        <begin position="395"/>
        <end position="416"/>
    </location>
</feature>
<sequence length="536" mass="59548">MDHGVVDLSRLQFALTALYHFQFVPLTLGMTFLLAAMETVYVITGKQIYKDMTQFWGKLFGINFAIGVATGLTMEFEFGTNWSMYSHFMGDVFGAPLAIEGMMAFFLESTFVGLMFFGWNRLSRGGHLAVTYLVALGSNLSALWILVANGFMQDPVGATFNPDTMRMEFTNFAALVFSEDAQAKFVHTSIAGFVTGAMFVMGISAYYMLRKQHREFAARSFRMAALFGVISSLAVVTLGDALGRLDYLVQPTKLAAMEGIWHTTTPPSAPWTAFAIPDDVAQKNYAEINIPYVLGPLVAHSFTTAVPGIIDLEQKAKVDTVNGIKAVMALHQYSEDKDPAALATFRQYEQTMGYGFLAQRYAPDQDLSKLTADNLPAVLDRTARETIPNVFVEFWGFRLMVACGFAFVVVFALGAYYSLRNKLETQRWLLRASMWAIPLPIIACEYGWIVAENGRQPWTVYGWLPTYMSASSHTVGYMIFSLIGFVLLYSAFIAAELYLMFKFARLGPTEHAAPKPVEGAGPATFSRPGYAEKSWQ</sequence>
<comment type="similarity">
    <text evidence="2 13">Belongs to the cytochrome ubiquinol oxidase subunit 1 family.</text>
</comment>
<dbReference type="GO" id="GO:0016682">
    <property type="term" value="F:oxidoreductase activity, acting on diphenols and related substances as donors, oxygen as acceptor"/>
    <property type="evidence" value="ECO:0007669"/>
    <property type="project" value="TreeGrafter"/>
</dbReference>
<keyword evidence="12 13" id="KW-0472">Membrane</keyword>
<reference evidence="15" key="1">
    <citation type="journal article" date="2021" name="Microorganisms">
        <title>Acidisoma silvae sp. nov. and Acidisomacellulosilytica sp. nov., Two Acidophilic Bacteria Isolated from Decaying Wood, Hydrolyzing Cellulose and Producing Poly-3-hydroxybutyrate.</title>
        <authorList>
            <person name="Mieszkin S."/>
            <person name="Pouder E."/>
            <person name="Uroz S."/>
            <person name="Simon-Colin C."/>
            <person name="Alain K."/>
        </authorList>
    </citation>
    <scope>NUCLEOTIDE SEQUENCE</scope>
    <source>
        <strain evidence="15">HW T2.11</strain>
    </source>
</reference>
<keyword evidence="4 13" id="KW-1003">Cell membrane</keyword>
<dbReference type="GO" id="GO:0070069">
    <property type="term" value="C:cytochrome complex"/>
    <property type="evidence" value="ECO:0007669"/>
    <property type="project" value="UniProtKB-UniRule"/>
</dbReference>
<dbReference type="GO" id="GO:0046872">
    <property type="term" value="F:metal ion binding"/>
    <property type="evidence" value="ECO:0007669"/>
    <property type="project" value="UniProtKB-UniRule"/>
</dbReference>
<feature type="region of interest" description="Disordered" evidence="14">
    <location>
        <begin position="514"/>
        <end position="536"/>
    </location>
</feature>
<evidence type="ECO:0000256" key="7">
    <source>
        <dbReference type="ARBA" id="ARBA00022692"/>
    </source>
</evidence>
<protein>
    <submittedName>
        <fullName evidence="15">Cytochrome ubiquinol oxidase subunit I</fullName>
    </submittedName>
</protein>
<feature type="transmembrane region" description="Helical" evidence="13">
    <location>
        <begin position="20"/>
        <end position="43"/>
    </location>
</feature>
<dbReference type="AlphaFoldDB" id="A0A963YQ35"/>
<evidence type="ECO:0000256" key="1">
    <source>
        <dbReference type="ARBA" id="ARBA00004429"/>
    </source>
</evidence>
<name>A0A963YQ35_9PROT</name>
<keyword evidence="16" id="KW-1185">Reference proteome</keyword>
<feature type="transmembrane region" description="Helical" evidence="13">
    <location>
        <begin position="93"/>
        <end position="117"/>
    </location>
</feature>
<keyword evidence="11 13" id="KW-0408">Iron</keyword>
<evidence type="ECO:0000256" key="8">
    <source>
        <dbReference type="ARBA" id="ARBA00022723"/>
    </source>
</evidence>
<dbReference type="EMBL" id="JAESVB010000002">
    <property type="protein sequence ID" value="MCB8875083.1"/>
    <property type="molecule type" value="Genomic_DNA"/>
</dbReference>
<evidence type="ECO:0000256" key="5">
    <source>
        <dbReference type="ARBA" id="ARBA00022519"/>
    </source>
</evidence>
<gene>
    <name evidence="15" type="ORF">ASILVAE211_07815</name>
</gene>
<dbReference type="GO" id="GO:0009055">
    <property type="term" value="F:electron transfer activity"/>
    <property type="evidence" value="ECO:0007669"/>
    <property type="project" value="UniProtKB-UniRule"/>
</dbReference>
<evidence type="ECO:0000256" key="13">
    <source>
        <dbReference type="PIRNR" id="PIRNR006446"/>
    </source>
</evidence>
<evidence type="ECO:0000256" key="2">
    <source>
        <dbReference type="ARBA" id="ARBA00009819"/>
    </source>
</evidence>
<keyword evidence="8 13" id="KW-0479">Metal-binding</keyword>
<keyword evidence="10 13" id="KW-1133">Transmembrane helix</keyword>
<dbReference type="GO" id="GO:0020037">
    <property type="term" value="F:heme binding"/>
    <property type="evidence" value="ECO:0007669"/>
    <property type="project" value="TreeGrafter"/>
</dbReference>
<evidence type="ECO:0000256" key="9">
    <source>
        <dbReference type="ARBA" id="ARBA00022982"/>
    </source>
</evidence>
<dbReference type="PIRSF" id="PIRSF006446">
    <property type="entry name" value="Cyt_quinol_oxidase_1"/>
    <property type="match status" value="1"/>
</dbReference>
<evidence type="ECO:0000256" key="3">
    <source>
        <dbReference type="ARBA" id="ARBA00022448"/>
    </source>
</evidence>
<dbReference type="GO" id="GO:0005886">
    <property type="term" value="C:plasma membrane"/>
    <property type="evidence" value="ECO:0007669"/>
    <property type="project" value="UniProtKB-SubCell"/>
</dbReference>
<keyword evidence="6 13" id="KW-0349">Heme</keyword>
<dbReference type="InterPro" id="IPR002585">
    <property type="entry name" value="Cyt-d_ubiquinol_oxidase_su_1"/>
</dbReference>
<dbReference type="Proteomes" id="UP000708298">
    <property type="component" value="Unassembled WGS sequence"/>
</dbReference>
<dbReference type="GO" id="GO:0019646">
    <property type="term" value="P:aerobic electron transport chain"/>
    <property type="evidence" value="ECO:0007669"/>
    <property type="project" value="InterPro"/>
</dbReference>
<feature type="transmembrane region" description="Helical" evidence="13">
    <location>
        <begin position="428"/>
        <end position="449"/>
    </location>
</feature>
<evidence type="ECO:0000256" key="4">
    <source>
        <dbReference type="ARBA" id="ARBA00022475"/>
    </source>
</evidence>
<evidence type="ECO:0000256" key="10">
    <source>
        <dbReference type="ARBA" id="ARBA00022989"/>
    </source>
</evidence>
<feature type="transmembrane region" description="Helical" evidence="13">
    <location>
        <begin position="221"/>
        <end position="239"/>
    </location>
</feature>
<evidence type="ECO:0000256" key="12">
    <source>
        <dbReference type="ARBA" id="ARBA00023136"/>
    </source>
</evidence>
<keyword evidence="3 13" id="KW-0813">Transport</keyword>
<keyword evidence="9 13" id="KW-0249">Electron transport</keyword>
<organism evidence="15 16">
    <name type="scientific">Acidisoma silvae</name>
    <dbReference type="NCBI Taxonomy" id="2802396"/>
    <lineage>
        <taxon>Bacteria</taxon>
        <taxon>Pseudomonadati</taxon>
        <taxon>Pseudomonadota</taxon>
        <taxon>Alphaproteobacteria</taxon>
        <taxon>Acetobacterales</taxon>
        <taxon>Acidocellaceae</taxon>
        <taxon>Acidisoma</taxon>
    </lineage>
</organism>
<comment type="subcellular location">
    <subcellularLocation>
        <location evidence="1">Cell inner membrane</location>
        <topology evidence="1">Multi-pass membrane protein</topology>
    </subcellularLocation>
</comment>
<proteinExistence type="inferred from homology"/>
<accession>A0A963YQ35</accession>
<feature type="transmembrane region" description="Helical" evidence="13">
    <location>
        <begin position="185"/>
        <end position="209"/>
    </location>
</feature>
<evidence type="ECO:0000313" key="16">
    <source>
        <dbReference type="Proteomes" id="UP000708298"/>
    </source>
</evidence>
<keyword evidence="5" id="KW-0997">Cell inner membrane</keyword>
<dbReference type="Pfam" id="PF01654">
    <property type="entry name" value="Cyt_bd_oxida_I"/>
    <property type="match status" value="1"/>
</dbReference>
<feature type="transmembrane region" description="Helical" evidence="13">
    <location>
        <begin position="55"/>
        <end position="73"/>
    </location>
</feature>
<dbReference type="PANTHER" id="PTHR30365:SF0">
    <property type="entry name" value="CYTOCHROME BD-I UBIQUINOL OXIDASE SUBUNIT 1"/>
    <property type="match status" value="1"/>
</dbReference>
<comment type="caution">
    <text evidence="15">The sequence shown here is derived from an EMBL/GenBank/DDBJ whole genome shotgun (WGS) entry which is preliminary data.</text>
</comment>